<dbReference type="InterPro" id="IPR006555">
    <property type="entry name" value="ATP-dep_Helicase_C"/>
</dbReference>
<dbReference type="Proteomes" id="UP000316628">
    <property type="component" value="Unassembled WGS sequence"/>
</dbReference>
<keyword evidence="3" id="KW-0347">Helicase</keyword>
<evidence type="ECO:0000256" key="1">
    <source>
        <dbReference type="SAM" id="MobiDB-lite"/>
    </source>
</evidence>
<keyword evidence="3" id="KW-0378">Hydrolase</keyword>
<dbReference type="PROSITE" id="PS51192">
    <property type="entry name" value="HELICASE_ATP_BIND_1"/>
    <property type="match status" value="1"/>
</dbReference>
<dbReference type="GO" id="GO:0016818">
    <property type="term" value="F:hydrolase activity, acting on acid anhydrides, in phosphorus-containing anhydrides"/>
    <property type="evidence" value="ECO:0007669"/>
    <property type="project" value="InterPro"/>
</dbReference>
<dbReference type="OrthoDB" id="366844at2"/>
<dbReference type="EMBL" id="VFPP01000001">
    <property type="protein sequence ID" value="TQM80671.1"/>
    <property type="molecule type" value="Genomic_DNA"/>
</dbReference>
<evidence type="ECO:0000259" key="2">
    <source>
        <dbReference type="PROSITE" id="PS51192"/>
    </source>
</evidence>
<comment type="caution">
    <text evidence="3">The sequence shown here is derived from an EMBL/GenBank/DDBJ whole genome shotgun (WGS) entry which is preliminary data.</text>
</comment>
<dbReference type="GO" id="GO:0006139">
    <property type="term" value="P:nucleobase-containing compound metabolic process"/>
    <property type="evidence" value="ECO:0007669"/>
    <property type="project" value="InterPro"/>
</dbReference>
<dbReference type="AlphaFoldDB" id="A0A543JD22"/>
<dbReference type="GO" id="GO:0005524">
    <property type="term" value="F:ATP binding"/>
    <property type="evidence" value="ECO:0007669"/>
    <property type="project" value="InterPro"/>
</dbReference>
<keyword evidence="3" id="KW-0067">ATP-binding</keyword>
<keyword evidence="3" id="KW-0547">Nucleotide-binding</keyword>
<dbReference type="InterPro" id="IPR014001">
    <property type="entry name" value="Helicase_ATP-bd"/>
</dbReference>
<proteinExistence type="predicted"/>
<dbReference type="RefSeq" id="WP_141978741.1">
    <property type="nucleotide sequence ID" value="NZ_VFPP01000001.1"/>
</dbReference>
<dbReference type="Pfam" id="PF13307">
    <property type="entry name" value="Helicase_C_2"/>
    <property type="match status" value="1"/>
</dbReference>
<dbReference type="Pfam" id="PF00270">
    <property type="entry name" value="DEAD"/>
    <property type="match status" value="1"/>
</dbReference>
<dbReference type="SMART" id="SM00491">
    <property type="entry name" value="HELICc2"/>
    <property type="match status" value="1"/>
</dbReference>
<evidence type="ECO:0000313" key="3">
    <source>
        <dbReference type="EMBL" id="TQM80671.1"/>
    </source>
</evidence>
<sequence length="829" mass="91376">MSGLNFDALSGPSAADRETHPRDIFAALPSKSSRFEYLRDVQREVFDGWHLRRTERDLVVKMNTGNGKTLVGLLMLKSCLNEGVYPAAYLTPSVFLADEVTDTAMALGLRVARDPRDPDVAAGKAILVATVQTLFNGRSKFGVGSEGRKIRLGSVLIDDAHACLNVIEEQFEIKIPAEHAASQKIRRRFSSVLEAQDHAKFLAILDGERQPALLVPPWDWYDAQPEIMQILHSHKSDEPLEWTWPLVSGCLSQCRCVIDAAEVQIKPILPPVDVIPSFAQAKRRIYLTATLSDDSVVVTHFAADADSIRKSLTPSAADDIGDRMILAPQMIQPAWSDDDLKGYLSEISKVHNVVVIVPSKRRADWWSDIADQTLDAGKLQAGIKALRDGRIGLTVLIGKYDGVDLPDDACRVLVIDGVPEAYDGLARVEASALDDTHAMTGRQLQRTEQGMGRGIRSRDDHCVVLLLGGRLIRRLIEGDALAHFSPATRAQMQLANQVFDQLRDGTVDDIKTAISQFLTRHPGWVTASRNALNGVKYGTGSVSEAAVQSRRAFELAVQQRYPEAADAQQKAVNAVSQSPRERGWLMQQQAAFVHPTDAVRAQEIQTVALDHNSSLLRPKQGVAYVRLKGRAQEQAVSAATFLSGQYSNGTEAAAAINALLSDLIYDQDPNTVEPFEQAVYDLGDHLGLVTQRPERDFKRGSDNLWALNETNYFVIECKSAVTTDYIRKKDADQLAGSMNWFRAEYSHPATALPVLFHPVNRPNRDASLPAGTRIVTREDLESMKDSVRMWAMSLNDIDLSNPDEVGARLKLHKLSGQKIITTHSSVVAP</sequence>
<feature type="region of interest" description="Disordered" evidence="1">
    <location>
        <begin position="1"/>
        <end position="22"/>
    </location>
</feature>
<protein>
    <submittedName>
        <fullName evidence="3">RAD3-like DEAD/DEAH box helicase</fullName>
    </submittedName>
</protein>
<accession>A0A543JD22</accession>
<evidence type="ECO:0000313" key="4">
    <source>
        <dbReference type="Proteomes" id="UP000316628"/>
    </source>
</evidence>
<dbReference type="SMART" id="SM00487">
    <property type="entry name" value="DEXDc"/>
    <property type="match status" value="1"/>
</dbReference>
<organism evidence="3 4">
    <name type="scientific">Saccharothrix saharensis</name>
    <dbReference type="NCBI Taxonomy" id="571190"/>
    <lineage>
        <taxon>Bacteria</taxon>
        <taxon>Bacillati</taxon>
        <taxon>Actinomycetota</taxon>
        <taxon>Actinomycetes</taxon>
        <taxon>Pseudonocardiales</taxon>
        <taxon>Pseudonocardiaceae</taxon>
        <taxon>Saccharothrix</taxon>
    </lineage>
</organism>
<dbReference type="SUPFAM" id="SSF52540">
    <property type="entry name" value="P-loop containing nucleoside triphosphate hydrolases"/>
    <property type="match status" value="1"/>
</dbReference>
<dbReference type="Gene3D" id="3.40.50.300">
    <property type="entry name" value="P-loop containing nucleotide triphosphate hydrolases"/>
    <property type="match status" value="2"/>
</dbReference>
<dbReference type="InterPro" id="IPR027417">
    <property type="entry name" value="P-loop_NTPase"/>
</dbReference>
<dbReference type="GO" id="GO:0003676">
    <property type="term" value="F:nucleic acid binding"/>
    <property type="evidence" value="ECO:0007669"/>
    <property type="project" value="InterPro"/>
</dbReference>
<feature type="domain" description="Helicase ATP-binding" evidence="2">
    <location>
        <begin position="49"/>
        <end position="309"/>
    </location>
</feature>
<name>A0A543JD22_9PSEU</name>
<dbReference type="GO" id="GO:0004386">
    <property type="term" value="F:helicase activity"/>
    <property type="evidence" value="ECO:0007669"/>
    <property type="project" value="UniProtKB-KW"/>
</dbReference>
<gene>
    <name evidence="3" type="ORF">FHX81_3016</name>
</gene>
<reference evidence="3 4" key="1">
    <citation type="submission" date="2019-06" db="EMBL/GenBank/DDBJ databases">
        <title>Sequencing the genomes of 1000 actinobacteria strains.</title>
        <authorList>
            <person name="Klenk H.-P."/>
        </authorList>
    </citation>
    <scope>NUCLEOTIDE SEQUENCE [LARGE SCALE GENOMIC DNA]</scope>
    <source>
        <strain evidence="3 4">DSM 45456</strain>
    </source>
</reference>
<dbReference type="InterPro" id="IPR011545">
    <property type="entry name" value="DEAD/DEAH_box_helicase_dom"/>
</dbReference>
<keyword evidence="4" id="KW-1185">Reference proteome</keyword>